<comment type="caution">
    <text evidence="1">The sequence shown here is derived from an EMBL/GenBank/DDBJ whole genome shotgun (WGS) entry which is preliminary data.</text>
</comment>
<dbReference type="Proteomes" id="UP000321787">
    <property type="component" value="Unassembled WGS sequence"/>
</dbReference>
<sequence>MFHSNIHNSQKSTTNNTEIKEKLIGIGDIVRIGSGGPNMVIIDGSCNNFSVAYDCEGKILTVHGLPSEALKLVSDEEINSKSLSSLSNQELEVLINSSSRRERESISVSQVRFFIKFIKSNYE</sequence>
<dbReference type="EMBL" id="BJTZ01000051">
    <property type="protein sequence ID" value="GEK15964.1"/>
    <property type="molecule type" value="Genomic_DNA"/>
</dbReference>
<dbReference type="RefSeq" id="WP_146866614.1">
    <property type="nucleotide sequence ID" value="NZ_BJTZ01000051.1"/>
</dbReference>
<name>A0A510UMX0_ALIFS</name>
<protein>
    <submittedName>
        <fullName evidence="1">Uncharacterized protein</fullName>
    </submittedName>
</protein>
<gene>
    <name evidence="1" type="ORF">AFI02nite_40000</name>
</gene>
<proteinExistence type="predicted"/>
<accession>A0A510UMX0</accession>
<organism evidence="1 2">
    <name type="scientific">Aliivibrio fischeri</name>
    <name type="common">Vibrio fischeri</name>
    <dbReference type="NCBI Taxonomy" id="668"/>
    <lineage>
        <taxon>Bacteria</taxon>
        <taxon>Pseudomonadati</taxon>
        <taxon>Pseudomonadota</taxon>
        <taxon>Gammaproteobacteria</taxon>
        <taxon>Vibrionales</taxon>
        <taxon>Vibrionaceae</taxon>
        <taxon>Aliivibrio</taxon>
    </lineage>
</organism>
<reference evidence="1 2" key="1">
    <citation type="submission" date="2019-07" db="EMBL/GenBank/DDBJ databases">
        <title>Whole genome shotgun sequence of Aliivibrio fischeri NBRC 101058.</title>
        <authorList>
            <person name="Hosoyama A."/>
            <person name="Uohara A."/>
            <person name="Ohji S."/>
            <person name="Ichikawa N."/>
        </authorList>
    </citation>
    <scope>NUCLEOTIDE SEQUENCE [LARGE SCALE GENOMIC DNA]</scope>
    <source>
        <strain evidence="1 2">NBRC 101058</strain>
    </source>
</reference>
<evidence type="ECO:0000313" key="2">
    <source>
        <dbReference type="Proteomes" id="UP000321787"/>
    </source>
</evidence>
<dbReference type="AlphaFoldDB" id="A0A510UMX0"/>
<evidence type="ECO:0000313" key="1">
    <source>
        <dbReference type="EMBL" id="GEK15964.1"/>
    </source>
</evidence>